<name>A0A9K3Q2T3_9STRA</name>
<dbReference type="AlphaFoldDB" id="A0A9K3Q2T3"/>
<evidence type="ECO:0000313" key="2">
    <source>
        <dbReference type="Proteomes" id="UP000693970"/>
    </source>
</evidence>
<accession>A0A9K3Q2T3</accession>
<dbReference type="EMBL" id="JAGRRH010000006">
    <property type="protein sequence ID" value="KAG7369162.1"/>
    <property type="molecule type" value="Genomic_DNA"/>
</dbReference>
<comment type="caution">
    <text evidence="1">The sequence shown here is derived from an EMBL/GenBank/DDBJ whole genome shotgun (WGS) entry which is preliminary data.</text>
</comment>
<reference evidence="1" key="2">
    <citation type="submission" date="2021-04" db="EMBL/GenBank/DDBJ databases">
        <authorList>
            <person name="Podell S."/>
        </authorList>
    </citation>
    <scope>NUCLEOTIDE SEQUENCE</scope>
    <source>
        <strain evidence="1">Hildebrandi</strain>
    </source>
</reference>
<dbReference type="OrthoDB" id="47863at2759"/>
<reference evidence="1" key="1">
    <citation type="journal article" date="2021" name="Sci. Rep.">
        <title>Diploid genomic architecture of Nitzschia inconspicua, an elite biomass production diatom.</title>
        <authorList>
            <person name="Oliver A."/>
            <person name="Podell S."/>
            <person name="Pinowska A."/>
            <person name="Traller J.C."/>
            <person name="Smith S.R."/>
            <person name="McClure R."/>
            <person name="Beliaev A."/>
            <person name="Bohutskyi P."/>
            <person name="Hill E.A."/>
            <person name="Rabines A."/>
            <person name="Zheng H."/>
            <person name="Allen L.Z."/>
            <person name="Kuo A."/>
            <person name="Grigoriev I.V."/>
            <person name="Allen A.E."/>
            <person name="Hazlebeck D."/>
            <person name="Allen E.E."/>
        </authorList>
    </citation>
    <scope>NUCLEOTIDE SEQUENCE</scope>
    <source>
        <strain evidence="1">Hildebrandi</strain>
    </source>
</reference>
<keyword evidence="2" id="KW-1185">Reference proteome</keyword>
<gene>
    <name evidence="1" type="ORF">IV203_031905</name>
</gene>
<organism evidence="1 2">
    <name type="scientific">Nitzschia inconspicua</name>
    <dbReference type="NCBI Taxonomy" id="303405"/>
    <lineage>
        <taxon>Eukaryota</taxon>
        <taxon>Sar</taxon>
        <taxon>Stramenopiles</taxon>
        <taxon>Ochrophyta</taxon>
        <taxon>Bacillariophyta</taxon>
        <taxon>Bacillariophyceae</taxon>
        <taxon>Bacillariophycidae</taxon>
        <taxon>Bacillariales</taxon>
        <taxon>Bacillariaceae</taxon>
        <taxon>Nitzschia</taxon>
    </lineage>
</organism>
<protein>
    <submittedName>
        <fullName evidence="1">Uncharacterized protein</fullName>
    </submittedName>
</protein>
<sequence>MVLPVLHALQGHPESGRLWETYINTILSLPEWSFKSTTHDRTIYSGVFEGEPFLLLRQVDDVALACRRESTAKAVYDFIGKALQQPNEAQPPFTYLGLITC</sequence>
<proteinExistence type="predicted"/>
<dbReference type="Proteomes" id="UP000693970">
    <property type="component" value="Unassembled WGS sequence"/>
</dbReference>
<evidence type="ECO:0000313" key="1">
    <source>
        <dbReference type="EMBL" id="KAG7369162.1"/>
    </source>
</evidence>